<dbReference type="VEuPathDB" id="VectorBase:ISCI022935"/>
<organism>
    <name type="scientific">Ixodes scapularis</name>
    <name type="common">Black-legged tick</name>
    <name type="synonym">Deer tick</name>
    <dbReference type="NCBI Taxonomy" id="6945"/>
    <lineage>
        <taxon>Eukaryota</taxon>
        <taxon>Metazoa</taxon>
        <taxon>Ecdysozoa</taxon>
        <taxon>Arthropoda</taxon>
        <taxon>Chelicerata</taxon>
        <taxon>Arachnida</taxon>
        <taxon>Acari</taxon>
        <taxon>Parasitiformes</taxon>
        <taxon>Ixodida</taxon>
        <taxon>Ixodoidea</taxon>
        <taxon>Ixodidae</taxon>
        <taxon>Ixodinae</taxon>
        <taxon>Ixodes</taxon>
    </lineage>
</organism>
<evidence type="ECO:0000313" key="4">
    <source>
        <dbReference type="Proteomes" id="UP000001555"/>
    </source>
</evidence>
<gene>
    <name evidence="2" type="ORF">IscW_ISCW022935</name>
</gene>
<dbReference type="EMBL" id="DS950795">
    <property type="protein sequence ID" value="EEC18903.1"/>
    <property type="molecule type" value="Genomic_DNA"/>
</dbReference>
<feature type="region of interest" description="Disordered" evidence="1">
    <location>
        <begin position="1"/>
        <end position="21"/>
    </location>
</feature>
<dbReference type="AlphaFoldDB" id="B7QJ82"/>
<dbReference type="EMBL" id="ABJB010801537">
    <property type="status" value="NOT_ANNOTATED_CDS"/>
    <property type="molecule type" value="Genomic_DNA"/>
</dbReference>
<feature type="region of interest" description="Disordered" evidence="1">
    <location>
        <begin position="94"/>
        <end position="114"/>
    </location>
</feature>
<reference evidence="3" key="2">
    <citation type="submission" date="2020-05" db="UniProtKB">
        <authorList>
            <consortium name="EnsemblMetazoa"/>
        </authorList>
    </citation>
    <scope>IDENTIFICATION</scope>
    <source>
        <strain evidence="3">wikel</strain>
    </source>
</reference>
<keyword evidence="4" id="KW-1185">Reference proteome</keyword>
<feature type="non-terminal residue" evidence="2">
    <location>
        <position position="114"/>
    </location>
</feature>
<dbReference type="InParanoid" id="B7QJ82"/>
<reference evidence="2 4" key="1">
    <citation type="submission" date="2008-03" db="EMBL/GenBank/DDBJ databases">
        <title>Annotation of Ixodes scapularis.</title>
        <authorList>
            <consortium name="Ixodes scapularis Genome Project Consortium"/>
            <person name="Caler E."/>
            <person name="Hannick L.I."/>
            <person name="Bidwell S."/>
            <person name="Joardar V."/>
            <person name="Thiagarajan M."/>
            <person name="Amedeo P."/>
            <person name="Galinsky K.J."/>
            <person name="Schobel S."/>
            <person name="Inman J."/>
            <person name="Hostetler J."/>
            <person name="Miller J."/>
            <person name="Hammond M."/>
            <person name="Megy K."/>
            <person name="Lawson D."/>
            <person name="Kodira C."/>
            <person name="Sutton G."/>
            <person name="Meyer J."/>
            <person name="Hill C.A."/>
            <person name="Birren B."/>
            <person name="Nene V."/>
            <person name="Collins F."/>
            <person name="Alarcon-Chaidez F."/>
            <person name="Wikel S."/>
            <person name="Strausberg R."/>
        </authorList>
    </citation>
    <scope>NUCLEOTIDE SEQUENCE [LARGE SCALE GENOMIC DNA]</scope>
    <source>
        <strain evidence="4">Wikel</strain>
        <strain evidence="2">Wikel colony</strain>
    </source>
</reference>
<dbReference type="VEuPathDB" id="VectorBase:ISCW022935"/>
<evidence type="ECO:0000256" key="1">
    <source>
        <dbReference type="SAM" id="MobiDB-lite"/>
    </source>
</evidence>
<dbReference type="PaxDb" id="6945-B7QJ82"/>
<dbReference type="HOGENOM" id="CLU_2127241_0_0_1"/>
<evidence type="ECO:0000313" key="2">
    <source>
        <dbReference type="EMBL" id="EEC18903.1"/>
    </source>
</evidence>
<name>B7QJ82_IXOSC</name>
<evidence type="ECO:0000313" key="3">
    <source>
        <dbReference type="EnsemblMetazoa" id="ISCW022935-PA"/>
    </source>
</evidence>
<feature type="region of interest" description="Disordered" evidence="1">
    <location>
        <begin position="37"/>
        <end position="75"/>
    </location>
</feature>
<feature type="compositionally biased region" description="Basic residues" evidence="1">
    <location>
        <begin position="44"/>
        <end position="64"/>
    </location>
</feature>
<protein>
    <submittedName>
        <fullName evidence="2 3">Uncharacterized protein</fullName>
    </submittedName>
</protein>
<accession>B7QJ82</accession>
<feature type="non-terminal residue" evidence="2">
    <location>
        <position position="1"/>
    </location>
</feature>
<dbReference type="Proteomes" id="UP000001555">
    <property type="component" value="Unassembled WGS sequence"/>
</dbReference>
<dbReference type="EnsemblMetazoa" id="ISCW022935-RA">
    <property type="protein sequence ID" value="ISCW022935-PA"/>
    <property type="gene ID" value="ISCW022935"/>
</dbReference>
<sequence>RNIRQMPEKRNKNKIKREQQEHGRCVWVSYKGNTERKLGTETRNHKKGRILRKNAKKRKRKRPSRTGQVRNANDAVIKETSDNFYLNDNGRRRVSIMHGRPPNLGYPTIKKGDS</sequence>
<proteinExistence type="predicted"/>